<keyword evidence="1" id="KW-0175">Coiled coil</keyword>
<reference evidence="2 3" key="1">
    <citation type="journal article" date="2015" name="Proc. Natl. Acad. Sci. U.S.A.">
        <title>The resurrection genome of Boea hygrometrica: A blueprint for survival of dehydration.</title>
        <authorList>
            <person name="Xiao L."/>
            <person name="Yang G."/>
            <person name="Zhang L."/>
            <person name="Yang X."/>
            <person name="Zhao S."/>
            <person name="Ji Z."/>
            <person name="Zhou Q."/>
            <person name="Hu M."/>
            <person name="Wang Y."/>
            <person name="Chen M."/>
            <person name="Xu Y."/>
            <person name="Jin H."/>
            <person name="Xiao X."/>
            <person name="Hu G."/>
            <person name="Bao F."/>
            <person name="Hu Y."/>
            <person name="Wan P."/>
            <person name="Li L."/>
            <person name="Deng X."/>
            <person name="Kuang T."/>
            <person name="Xiang C."/>
            <person name="Zhu J.K."/>
            <person name="Oliver M.J."/>
            <person name="He Y."/>
        </authorList>
    </citation>
    <scope>NUCLEOTIDE SEQUENCE [LARGE SCALE GENOMIC DNA]</scope>
    <source>
        <strain evidence="3">cv. XS01</strain>
    </source>
</reference>
<keyword evidence="3" id="KW-1185">Reference proteome</keyword>
<feature type="coiled-coil region" evidence="1">
    <location>
        <begin position="388"/>
        <end position="415"/>
    </location>
</feature>
<evidence type="ECO:0000313" key="3">
    <source>
        <dbReference type="Proteomes" id="UP000250235"/>
    </source>
</evidence>
<name>A0A2Z7B0J0_9LAMI</name>
<dbReference type="AlphaFoldDB" id="A0A2Z7B0J0"/>
<organism evidence="2 3">
    <name type="scientific">Dorcoceras hygrometricum</name>
    <dbReference type="NCBI Taxonomy" id="472368"/>
    <lineage>
        <taxon>Eukaryota</taxon>
        <taxon>Viridiplantae</taxon>
        <taxon>Streptophyta</taxon>
        <taxon>Embryophyta</taxon>
        <taxon>Tracheophyta</taxon>
        <taxon>Spermatophyta</taxon>
        <taxon>Magnoliopsida</taxon>
        <taxon>eudicotyledons</taxon>
        <taxon>Gunneridae</taxon>
        <taxon>Pentapetalae</taxon>
        <taxon>asterids</taxon>
        <taxon>lamiids</taxon>
        <taxon>Lamiales</taxon>
        <taxon>Gesneriaceae</taxon>
        <taxon>Didymocarpoideae</taxon>
        <taxon>Trichosporeae</taxon>
        <taxon>Loxocarpinae</taxon>
        <taxon>Dorcoceras</taxon>
    </lineage>
</organism>
<sequence>MGNRLHRVTSGRGAWAAGGDGRGRRRFLYLDGCRMRRRESVKRGKLVGEGGRAWRVRQWRAVIWGKLVGDGGCGRRVCRWRAVIWGSWSAKVATAGFGRSVLFSFYVCLRGERRFCPFWRVQHGKDLSILMANRGSDRISPENSSDEGGLEIRLSDLNSLDPPTTHIHDERIELENSYEVLQRLELCTKYDIIITKKGDMCHEPPSGYFTTYLDYFNNRFSLSPNALLIEIVRSLSSTRSAKAGSAMMTSAVMSSQSAVDKKRKSWISDDDISSDVITISRVNRRDRAGLFWDLSDPDLGWNMGKTLTRDHDVLHLLPQPTKSLAHALAWNACQVLSLASAFQLREERSRNSESKLHEKIAMFRKELLKKQKKSDEKSKNCDTLRVDLEEKSKSYDVLRRELQQLEEKYSVELTAGEHFLNSPMGKTLLTSTGEKVIELYRASSAFRDEVLQQDLNIHDQVVVDYRRQLRETKLVSEDIVRMIESSVPEPGDETKEELLGILGEILGDIDDDEMIEALRQHPI</sequence>
<protein>
    <submittedName>
        <fullName evidence="2">Putative RNA polymerase II transcription factor B subunit 1-1</fullName>
    </submittedName>
</protein>
<evidence type="ECO:0000256" key="1">
    <source>
        <dbReference type="SAM" id="Coils"/>
    </source>
</evidence>
<dbReference type="EMBL" id="KV010679">
    <property type="protein sequence ID" value="KZV27098.1"/>
    <property type="molecule type" value="Genomic_DNA"/>
</dbReference>
<proteinExistence type="predicted"/>
<dbReference type="Proteomes" id="UP000250235">
    <property type="component" value="Unassembled WGS sequence"/>
</dbReference>
<dbReference type="OrthoDB" id="928678at2759"/>
<evidence type="ECO:0000313" key="2">
    <source>
        <dbReference type="EMBL" id="KZV27098.1"/>
    </source>
</evidence>
<accession>A0A2Z7B0J0</accession>
<gene>
    <name evidence="2" type="ORF">F511_17374</name>
</gene>